<dbReference type="EMBL" id="FNQK01000019">
    <property type="protein sequence ID" value="SEA58646.1"/>
    <property type="molecule type" value="Genomic_DNA"/>
</dbReference>
<dbReference type="GO" id="GO:0005829">
    <property type="term" value="C:cytosol"/>
    <property type="evidence" value="ECO:0007669"/>
    <property type="project" value="TreeGrafter"/>
</dbReference>
<keyword evidence="3 5" id="KW-0663">Pyridoxal phosphate</keyword>
<feature type="active site" description="Proton acceptor; specific for D-alanine" evidence="5">
    <location>
        <position position="38"/>
    </location>
</feature>
<comment type="function">
    <text evidence="5">Catalyzes the interconversion of L-alanine and D-alanine. May also act on other amino acids.</text>
</comment>
<dbReference type="STRING" id="283786.SAMN04487990_11952"/>
<dbReference type="SMART" id="SM01005">
    <property type="entry name" value="Ala_racemase_C"/>
    <property type="match status" value="1"/>
</dbReference>
<feature type="binding site" evidence="5 7">
    <location>
        <position position="313"/>
    </location>
    <ligand>
        <name>substrate</name>
    </ligand>
</feature>
<evidence type="ECO:0000313" key="9">
    <source>
        <dbReference type="EMBL" id="SEA58646.1"/>
    </source>
</evidence>
<dbReference type="SUPFAM" id="SSF50621">
    <property type="entry name" value="Alanine racemase C-terminal domain-like"/>
    <property type="match status" value="1"/>
</dbReference>
<dbReference type="OrthoDB" id="9801978at2"/>
<gene>
    <name evidence="9" type="ORF">SAMN04487990_11952</name>
</gene>
<dbReference type="GO" id="GO:0008784">
    <property type="term" value="F:alanine racemase activity"/>
    <property type="evidence" value="ECO:0007669"/>
    <property type="project" value="UniProtKB-UniRule"/>
</dbReference>
<organism evidence="9 10">
    <name type="scientific">Bizionia paragorgiae</name>
    <dbReference type="NCBI Taxonomy" id="283786"/>
    <lineage>
        <taxon>Bacteria</taxon>
        <taxon>Pseudomonadati</taxon>
        <taxon>Bacteroidota</taxon>
        <taxon>Flavobacteriia</taxon>
        <taxon>Flavobacteriales</taxon>
        <taxon>Flavobacteriaceae</taxon>
        <taxon>Bizionia</taxon>
    </lineage>
</organism>
<dbReference type="InterPro" id="IPR011079">
    <property type="entry name" value="Ala_racemase_C"/>
</dbReference>
<dbReference type="PRINTS" id="PR00992">
    <property type="entry name" value="ALARACEMASE"/>
</dbReference>
<dbReference type="InterPro" id="IPR009006">
    <property type="entry name" value="Ala_racemase/Decarboxylase_C"/>
</dbReference>
<evidence type="ECO:0000313" key="10">
    <source>
        <dbReference type="Proteomes" id="UP000198846"/>
    </source>
</evidence>
<dbReference type="InterPro" id="IPR001608">
    <property type="entry name" value="Ala_racemase_N"/>
</dbReference>
<name>A0A1H4CE28_BIZPA</name>
<keyword evidence="10" id="KW-1185">Reference proteome</keyword>
<evidence type="ECO:0000256" key="2">
    <source>
        <dbReference type="ARBA" id="ARBA00001933"/>
    </source>
</evidence>
<dbReference type="Gene3D" id="3.20.20.10">
    <property type="entry name" value="Alanine racemase"/>
    <property type="match status" value="1"/>
</dbReference>
<dbReference type="RefSeq" id="WP_092136043.1">
    <property type="nucleotide sequence ID" value="NZ_FNQK01000019.1"/>
</dbReference>
<evidence type="ECO:0000256" key="6">
    <source>
        <dbReference type="PIRSR" id="PIRSR600821-50"/>
    </source>
</evidence>
<dbReference type="HAMAP" id="MF_01201">
    <property type="entry name" value="Ala_racemase"/>
    <property type="match status" value="1"/>
</dbReference>
<accession>A0A1H4CE28</accession>
<dbReference type="PANTHER" id="PTHR30511:SF0">
    <property type="entry name" value="ALANINE RACEMASE, CATABOLIC-RELATED"/>
    <property type="match status" value="1"/>
</dbReference>
<comment type="cofactor">
    <cofactor evidence="2 5 6">
        <name>pyridoxal 5'-phosphate</name>
        <dbReference type="ChEBI" id="CHEBI:597326"/>
    </cofactor>
</comment>
<dbReference type="Pfam" id="PF01168">
    <property type="entry name" value="Ala_racemase_N"/>
    <property type="match status" value="1"/>
</dbReference>
<dbReference type="Pfam" id="PF00842">
    <property type="entry name" value="Ala_racemase_C"/>
    <property type="match status" value="1"/>
</dbReference>
<dbReference type="EC" id="5.1.1.1" evidence="5"/>
<feature type="active site" description="Proton acceptor; specific for L-alanine" evidence="5">
    <location>
        <position position="264"/>
    </location>
</feature>
<dbReference type="AlphaFoldDB" id="A0A1H4CE28"/>
<dbReference type="Proteomes" id="UP000198846">
    <property type="component" value="Unassembled WGS sequence"/>
</dbReference>
<evidence type="ECO:0000256" key="5">
    <source>
        <dbReference type="HAMAP-Rule" id="MF_01201"/>
    </source>
</evidence>
<dbReference type="Gene3D" id="2.40.37.10">
    <property type="entry name" value="Lyase, Ornithine Decarboxylase, Chain A, domain 1"/>
    <property type="match status" value="1"/>
</dbReference>
<dbReference type="PANTHER" id="PTHR30511">
    <property type="entry name" value="ALANINE RACEMASE"/>
    <property type="match status" value="1"/>
</dbReference>
<reference evidence="9 10" key="1">
    <citation type="submission" date="2016-10" db="EMBL/GenBank/DDBJ databases">
        <authorList>
            <person name="de Groot N.N."/>
        </authorList>
    </citation>
    <scope>NUCLEOTIDE SEQUENCE [LARGE SCALE GENOMIC DNA]</scope>
    <source>
        <strain evidence="9 10">DSM 23842</strain>
    </source>
</reference>
<sequence>MLKAQGTVLEIDLKALKHNVEFLKSRLQPHTKFLAVVKAFAYGSDSIEIAKTLEELQVDYFAVAYVSEGIVLREAGITTPILVLHPVPEYFETMIAHCLEPSLYSHRVLEAFIAVAEDKKQTHYPVHLKFNTGLNRLGFSQIDCPKILSTLENKSAIKVTSLFSHLAASEDLNEKQFTIQQIETFKTMIAEMASGLGYTPMLHQCNTSGILNYPQAHFDMVRSGIGMYGFGNDPKFNPFLKPIATLKTTISQIHTLEKGDSLGYNRALIATKTLQTATLPIGHADGITRAYGNKKGYVIINKQKAYIVGNVCMDMIMVDVTEIDCNEGDEAIVFGPHHTAEHFSETIGSISYEILTAISQRVKRVFKR</sequence>
<keyword evidence="4 5" id="KW-0413">Isomerase</keyword>
<evidence type="ECO:0000256" key="1">
    <source>
        <dbReference type="ARBA" id="ARBA00000316"/>
    </source>
</evidence>
<protein>
    <recommendedName>
        <fullName evidence="5">Alanine racemase</fullName>
        <ecNumber evidence="5">5.1.1.1</ecNumber>
    </recommendedName>
</protein>
<evidence type="ECO:0000259" key="8">
    <source>
        <dbReference type="SMART" id="SM01005"/>
    </source>
</evidence>
<comment type="pathway">
    <text evidence="5">Amino-acid biosynthesis; D-alanine biosynthesis; D-alanine from L-alanine: step 1/1.</text>
</comment>
<evidence type="ECO:0000256" key="3">
    <source>
        <dbReference type="ARBA" id="ARBA00022898"/>
    </source>
</evidence>
<feature type="modified residue" description="N6-(pyridoxal phosphate)lysine" evidence="5 6">
    <location>
        <position position="38"/>
    </location>
</feature>
<comment type="similarity">
    <text evidence="5">Belongs to the alanine racemase family.</text>
</comment>
<dbReference type="InterPro" id="IPR000821">
    <property type="entry name" value="Ala_racemase"/>
</dbReference>
<dbReference type="InterPro" id="IPR029066">
    <property type="entry name" value="PLP-binding_barrel"/>
</dbReference>
<dbReference type="SUPFAM" id="SSF51419">
    <property type="entry name" value="PLP-binding barrel"/>
    <property type="match status" value="1"/>
</dbReference>
<proteinExistence type="inferred from homology"/>
<feature type="binding site" evidence="5 7">
    <location>
        <position position="136"/>
    </location>
    <ligand>
        <name>substrate</name>
    </ligand>
</feature>
<dbReference type="GO" id="GO:0030170">
    <property type="term" value="F:pyridoxal phosphate binding"/>
    <property type="evidence" value="ECO:0007669"/>
    <property type="project" value="UniProtKB-UniRule"/>
</dbReference>
<dbReference type="FunFam" id="3.20.20.10:FF:000002">
    <property type="entry name" value="Alanine racemase"/>
    <property type="match status" value="1"/>
</dbReference>
<comment type="catalytic activity">
    <reaction evidence="1 5">
        <text>L-alanine = D-alanine</text>
        <dbReference type="Rhea" id="RHEA:20249"/>
        <dbReference type="ChEBI" id="CHEBI:57416"/>
        <dbReference type="ChEBI" id="CHEBI:57972"/>
        <dbReference type="EC" id="5.1.1.1"/>
    </reaction>
</comment>
<dbReference type="UniPathway" id="UPA00042">
    <property type="reaction ID" value="UER00497"/>
</dbReference>
<dbReference type="NCBIfam" id="TIGR00492">
    <property type="entry name" value="alr"/>
    <property type="match status" value="1"/>
</dbReference>
<dbReference type="CDD" id="cd00430">
    <property type="entry name" value="PLPDE_III_AR"/>
    <property type="match status" value="1"/>
</dbReference>
<evidence type="ECO:0000256" key="7">
    <source>
        <dbReference type="PIRSR" id="PIRSR600821-52"/>
    </source>
</evidence>
<feature type="domain" description="Alanine racemase C-terminal" evidence="8">
    <location>
        <begin position="243"/>
        <end position="367"/>
    </location>
</feature>
<evidence type="ECO:0000256" key="4">
    <source>
        <dbReference type="ARBA" id="ARBA00023235"/>
    </source>
</evidence>
<dbReference type="GO" id="GO:0030632">
    <property type="term" value="P:D-alanine biosynthetic process"/>
    <property type="evidence" value="ECO:0007669"/>
    <property type="project" value="UniProtKB-UniRule"/>
</dbReference>